<dbReference type="Pfam" id="PF25583">
    <property type="entry name" value="WCX"/>
    <property type="match status" value="1"/>
</dbReference>
<keyword evidence="3" id="KW-0614">Plasmid</keyword>
<comment type="caution">
    <text evidence="3">The sequence shown here is derived from an EMBL/GenBank/DDBJ whole genome shotgun (WGS) entry which is preliminary data.</text>
</comment>
<evidence type="ECO:0000259" key="1">
    <source>
        <dbReference type="Pfam" id="PF13280"/>
    </source>
</evidence>
<evidence type="ECO:0000313" key="3">
    <source>
        <dbReference type="EMBL" id="MDZ5455269.1"/>
    </source>
</evidence>
<accession>A0ABU5I854</accession>
<organism evidence="3 4">
    <name type="scientific">Azohydromonas lata</name>
    <dbReference type="NCBI Taxonomy" id="45677"/>
    <lineage>
        <taxon>Bacteria</taxon>
        <taxon>Pseudomonadati</taxon>
        <taxon>Pseudomonadota</taxon>
        <taxon>Betaproteobacteria</taxon>
        <taxon>Burkholderiales</taxon>
        <taxon>Sphaerotilaceae</taxon>
        <taxon>Azohydromonas</taxon>
    </lineage>
</organism>
<evidence type="ECO:0000259" key="2">
    <source>
        <dbReference type="Pfam" id="PF25583"/>
    </source>
</evidence>
<dbReference type="InterPro" id="IPR057727">
    <property type="entry name" value="WCX_dom"/>
</dbReference>
<evidence type="ECO:0000313" key="4">
    <source>
        <dbReference type="Proteomes" id="UP001293718"/>
    </source>
</evidence>
<dbReference type="InterPro" id="IPR026881">
    <property type="entry name" value="WYL_dom"/>
</dbReference>
<protein>
    <submittedName>
        <fullName evidence="3">WYL domain-containing protein</fullName>
    </submittedName>
</protein>
<dbReference type="InterPro" id="IPR051534">
    <property type="entry name" value="CBASS_pafABC_assoc_protein"/>
</dbReference>
<sequence length="343" mass="38963">MDRNFKRLLDLLLLLPRTGRLSTSQLRERLVARGYEVTARTVQRDLEELAQAYPIECDARSRPYGWSWRAGSPRLSLSGMDWAEAVSFQMLATYLDGVLPPSVMESLQPYVSEARSKLEQHFHDLPLRRWPERVRIVAPGPAGIPPKVSKSVHATLTEAVLLGRQVRITYQRFGQEKGKQYAVSPLGLVQFGQCLYLPVRFDGHVDVRTVKMHRVQRAEMLDRPSGIENFDLSAWIESGAMGFGGNKLIHLVVRLFDGAAEWVQESPLSLDQTLVNEYAGVYLLKSTVMETVQLRRWLLGLGPRVEVVEPIELRDELAREVQRTADRYEINKVCQLSATDLPN</sequence>
<feature type="domain" description="WCX" evidence="2">
    <location>
        <begin position="249"/>
        <end position="324"/>
    </location>
</feature>
<dbReference type="PANTHER" id="PTHR34580:SF1">
    <property type="entry name" value="PROTEIN PAFC"/>
    <property type="match status" value="1"/>
</dbReference>
<dbReference type="Proteomes" id="UP001293718">
    <property type="component" value="Unassembled WGS sequence"/>
</dbReference>
<dbReference type="RefSeq" id="WP_322463964.1">
    <property type="nucleotide sequence ID" value="NZ_JAXOJX010000001.1"/>
</dbReference>
<dbReference type="PROSITE" id="PS52050">
    <property type="entry name" value="WYL"/>
    <property type="match status" value="1"/>
</dbReference>
<dbReference type="PANTHER" id="PTHR34580">
    <property type="match status" value="1"/>
</dbReference>
<geneLocation type="plasmid" evidence="3">
    <name>unnamed</name>
</geneLocation>
<gene>
    <name evidence="3" type="ORF">SM757_01655</name>
</gene>
<dbReference type="EMBL" id="JAXOJX010000001">
    <property type="protein sequence ID" value="MDZ5455269.1"/>
    <property type="molecule type" value="Genomic_DNA"/>
</dbReference>
<feature type="domain" description="WYL" evidence="1">
    <location>
        <begin position="152"/>
        <end position="220"/>
    </location>
</feature>
<proteinExistence type="predicted"/>
<dbReference type="Pfam" id="PF13280">
    <property type="entry name" value="WYL"/>
    <property type="match status" value="1"/>
</dbReference>
<reference evidence="3 4" key="1">
    <citation type="submission" date="2023-11" db="EMBL/GenBank/DDBJ databases">
        <title>Draft genome of Azohydromonas lata strain H1 (DSM1123), a polyhydroxyalkanoate producer.</title>
        <authorList>
            <person name="Traversa D."/>
            <person name="D'Addabbo P."/>
            <person name="Pazzani C."/>
            <person name="Manzari C."/>
            <person name="Chiara M."/>
            <person name="Scrascia M."/>
        </authorList>
    </citation>
    <scope>NUCLEOTIDE SEQUENCE [LARGE SCALE GENOMIC DNA]</scope>
    <source>
        <strain evidence="3 4">H1</strain>
        <plasmid evidence="3">unnamed</plasmid>
    </source>
</reference>
<name>A0ABU5I854_9BURK</name>
<keyword evidence="4" id="KW-1185">Reference proteome</keyword>